<comment type="similarity">
    <text evidence="7">Belongs to the binding-protein-dependent transport system permease family.</text>
</comment>
<feature type="transmembrane region" description="Helical" evidence="7">
    <location>
        <begin position="225"/>
        <end position="247"/>
    </location>
</feature>
<dbReference type="PANTHER" id="PTHR30151:SF20">
    <property type="entry name" value="ABC TRANSPORTER PERMEASE PROTEIN HI_0355-RELATED"/>
    <property type="match status" value="1"/>
</dbReference>
<organism evidence="9">
    <name type="scientific">Cupriavidus necator</name>
    <name type="common">Alcaligenes eutrophus</name>
    <name type="synonym">Ralstonia eutropha</name>
    <dbReference type="NCBI Taxonomy" id="106590"/>
    <lineage>
        <taxon>Bacteria</taxon>
        <taxon>Pseudomonadati</taxon>
        <taxon>Pseudomonadota</taxon>
        <taxon>Betaproteobacteria</taxon>
        <taxon>Burkholderiales</taxon>
        <taxon>Burkholderiaceae</taxon>
        <taxon>Cupriavidus</taxon>
    </lineage>
</organism>
<dbReference type="InterPro" id="IPR035906">
    <property type="entry name" value="MetI-like_sf"/>
</dbReference>
<gene>
    <name evidence="9" type="ORF">CNECB9_4820048</name>
</gene>
<evidence type="ECO:0000256" key="6">
    <source>
        <dbReference type="ARBA" id="ARBA00023136"/>
    </source>
</evidence>
<evidence type="ECO:0000256" key="3">
    <source>
        <dbReference type="ARBA" id="ARBA00022475"/>
    </source>
</evidence>
<feature type="domain" description="ABC transmembrane type-1" evidence="8">
    <location>
        <begin position="60"/>
        <end position="242"/>
    </location>
</feature>
<dbReference type="EMBL" id="FMSH01000426">
    <property type="protein sequence ID" value="SCU88380.1"/>
    <property type="molecule type" value="Genomic_DNA"/>
</dbReference>
<accession>A0A1K0IM27</accession>
<name>A0A1K0IM27_CUPNE</name>
<evidence type="ECO:0000256" key="4">
    <source>
        <dbReference type="ARBA" id="ARBA00022692"/>
    </source>
</evidence>
<feature type="transmembrane region" description="Helical" evidence="7">
    <location>
        <begin position="12"/>
        <end position="29"/>
    </location>
</feature>
<dbReference type="PROSITE" id="PS50928">
    <property type="entry name" value="ABC_TM1"/>
    <property type="match status" value="1"/>
</dbReference>
<dbReference type="InterPro" id="IPR000515">
    <property type="entry name" value="MetI-like"/>
</dbReference>
<dbReference type="CDD" id="cd06261">
    <property type="entry name" value="TM_PBP2"/>
    <property type="match status" value="1"/>
</dbReference>
<evidence type="ECO:0000256" key="2">
    <source>
        <dbReference type="ARBA" id="ARBA00022448"/>
    </source>
</evidence>
<proteinExistence type="inferred from homology"/>
<feature type="transmembrane region" description="Helical" evidence="7">
    <location>
        <begin position="182"/>
        <end position="205"/>
    </location>
</feature>
<protein>
    <submittedName>
        <fullName evidence="9">ABC transporter permease</fullName>
    </submittedName>
</protein>
<keyword evidence="3" id="KW-1003">Cell membrane</keyword>
<feature type="transmembrane region" description="Helical" evidence="7">
    <location>
        <begin position="102"/>
        <end position="124"/>
    </location>
</feature>
<evidence type="ECO:0000256" key="5">
    <source>
        <dbReference type="ARBA" id="ARBA00022989"/>
    </source>
</evidence>
<keyword evidence="6 7" id="KW-0472">Membrane</keyword>
<dbReference type="GO" id="GO:0005886">
    <property type="term" value="C:plasma membrane"/>
    <property type="evidence" value="ECO:0007669"/>
    <property type="project" value="UniProtKB-SubCell"/>
</dbReference>
<keyword evidence="5 7" id="KW-1133">Transmembrane helix</keyword>
<dbReference type="PANTHER" id="PTHR30151">
    <property type="entry name" value="ALKANE SULFONATE ABC TRANSPORTER-RELATED, MEMBRANE SUBUNIT"/>
    <property type="match status" value="1"/>
</dbReference>
<dbReference type="AlphaFoldDB" id="A0A1K0IM27"/>
<evidence type="ECO:0000313" key="9">
    <source>
        <dbReference type="EMBL" id="SCU88380.1"/>
    </source>
</evidence>
<dbReference type="Pfam" id="PF00528">
    <property type="entry name" value="BPD_transp_1"/>
    <property type="match status" value="1"/>
</dbReference>
<evidence type="ECO:0000259" key="8">
    <source>
        <dbReference type="PROSITE" id="PS50928"/>
    </source>
</evidence>
<reference evidence="9" key="1">
    <citation type="submission" date="2016-09" db="EMBL/GenBank/DDBJ databases">
        <authorList>
            <person name="Capua I."/>
            <person name="De Benedictis P."/>
            <person name="Joannis T."/>
            <person name="Lombin L.H."/>
            <person name="Cattoli G."/>
        </authorList>
    </citation>
    <scope>NUCLEOTIDE SEQUENCE</scope>
    <source>
        <strain evidence="9">B9</strain>
    </source>
</reference>
<evidence type="ECO:0000256" key="7">
    <source>
        <dbReference type="RuleBase" id="RU363032"/>
    </source>
</evidence>
<sequence length="255" mass="27175">MSEPKQRSWGILIARVAVVAGLFCLWELAATRHWIDPVLIGTPHLMAAYLWDGLFVSRQLLADLGWTLLGMALAFLLGSSAGILTGMLFVSRPRLEAVLDPILSAVNAMPRIALAPLFLIWFGLGLGSKVAVGFSLSYFIVLSSTIAGGRGVSQDHLTLARTLGASGTQLFRTITLPSAVPVLFSGLRLALIYSLLGVVGAEVIASEHGLGQQLSLLAANFNTSGVFGVLILLSLIGVGLMSATSWIESHLLRWR</sequence>
<dbReference type="GO" id="GO:0055085">
    <property type="term" value="P:transmembrane transport"/>
    <property type="evidence" value="ECO:0007669"/>
    <property type="project" value="InterPro"/>
</dbReference>
<keyword evidence="4 7" id="KW-0812">Transmembrane</keyword>
<feature type="transmembrane region" description="Helical" evidence="7">
    <location>
        <begin position="130"/>
        <end position="149"/>
    </location>
</feature>
<dbReference type="Gene3D" id="1.10.3720.10">
    <property type="entry name" value="MetI-like"/>
    <property type="match status" value="1"/>
</dbReference>
<feature type="transmembrane region" description="Helical" evidence="7">
    <location>
        <begin position="64"/>
        <end position="90"/>
    </location>
</feature>
<dbReference type="SUPFAM" id="SSF161098">
    <property type="entry name" value="MetI-like"/>
    <property type="match status" value="1"/>
</dbReference>
<keyword evidence="2 7" id="KW-0813">Transport</keyword>
<comment type="subcellular location">
    <subcellularLocation>
        <location evidence="1 7">Cell membrane</location>
        <topology evidence="1 7">Multi-pass membrane protein</topology>
    </subcellularLocation>
</comment>
<evidence type="ECO:0000256" key="1">
    <source>
        <dbReference type="ARBA" id="ARBA00004651"/>
    </source>
</evidence>